<feature type="transmembrane region" description="Helical" evidence="1">
    <location>
        <begin position="6"/>
        <end position="27"/>
    </location>
</feature>
<sequence>MCIYFLSYSLIALILLILNVHLSSYLYNLIKYRILELIIFFMRVVEGYFLWLSYITKLILIDPIILIC</sequence>
<proteinExistence type="predicted"/>
<evidence type="ECO:0000313" key="2">
    <source>
        <dbReference type="EMBL" id="DAE31759.1"/>
    </source>
</evidence>
<protein>
    <submittedName>
        <fullName evidence="2">Uncharacterized protein</fullName>
    </submittedName>
</protein>
<feature type="transmembrane region" description="Helical" evidence="1">
    <location>
        <begin position="48"/>
        <end position="67"/>
    </location>
</feature>
<dbReference type="EMBL" id="BK059109">
    <property type="protein sequence ID" value="DAE31759.1"/>
    <property type="molecule type" value="Genomic_DNA"/>
</dbReference>
<name>A0A8S5RK70_9VIRU</name>
<accession>A0A8S5RK70</accession>
<reference evidence="2" key="1">
    <citation type="journal article" date="2021" name="Proc. Natl. Acad. Sci. U.S.A.">
        <title>A Catalog of Tens of Thousands of Viruses from Human Metagenomes Reveals Hidden Associations with Chronic Diseases.</title>
        <authorList>
            <person name="Tisza M.J."/>
            <person name="Buck C.B."/>
        </authorList>
    </citation>
    <scope>NUCLEOTIDE SEQUENCE</scope>
    <source>
        <strain evidence="2">CtBM815</strain>
    </source>
</reference>
<keyword evidence="1" id="KW-1133">Transmembrane helix</keyword>
<keyword evidence="1" id="KW-0812">Transmembrane</keyword>
<evidence type="ECO:0000256" key="1">
    <source>
        <dbReference type="SAM" id="Phobius"/>
    </source>
</evidence>
<keyword evidence="1" id="KW-0472">Membrane</keyword>
<organism evidence="2">
    <name type="scientific">virus sp. ctBM815</name>
    <dbReference type="NCBI Taxonomy" id="2825806"/>
    <lineage>
        <taxon>Viruses</taxon>
    </lineage>
</organism>